<sequence>MDRSVLTDRSTAPAVGTEERRGAVSLWALLGVVWILFIGQAWARWFLSDTQFGPAPIHGPDTFDGAAIVVLRVIEVASLVIAGATIWVFLVKPLIVDRRLSLDGMIVIGSLLASGIDPLINYFHYTFAWNAHALNVGSWLAFFPLHQGPTRYAEGLAWFVPQYLYLGIGLAAIECRIILALRRRYPGIANVRSFSLAFVVILGVDIVLEQVFIRTRVYAFPRTWEAFTLFAGTPYQFPVYESVFVAVYAAGFTYLRMSAHDSTDGIPFLHRGIHRWPSHLRTPVKLLAVIGFCAAWAALAYFIPWSWMSVNPDSVITPPSYMLPGP</sequence>
<comment type="caution">
    <text evidence="2">The sequence shown here is derived from an EMBL/GenBank/DDBJ whole genome shotgun (WGS) entry which is preliminary data.</text>
</comment>
<evidence type="ECO:0000313" key="2">
    <source>
        <dbReference type="EMBL" id="MCX2936337.1"/>
    </source>
</evidence>
<organism evidence="2 3">
    <name type="scientific">Mycobacterium pinniadriaticum</name>
    <dbReference type="NCBI Taxonomy" id="2994102"/>
    <lineage>
        <taxon>Bacteria</taxon>
        <taxon>Bacillati</taxon>
        <taxon>Actinomycetota</taxon>
        <taxon>Actinomycetes</taxon>
        <taxon>Mycobacteriales</taxon>
        <taxon>Mycobacteriaceae</taxon>
        <taxon>Mycobacterium</taxon>
    </lineage>
</organism>
<feature type="transmembrane region" description="Helical" evidence="1">
    <location>
        <begin position="102"/>
        <end position="120"/>
    </location>
</feature>
<name>A0ABT3SBS8_9MYCO</name>
<feature type="transmembrane region" description="Helical" evidence="1">
    <location>
        <begin position="163"/>
        <end position="181"/>
    </location>
</feature>
<gene>
    <name evidence="2" type="ORF">ORI27_06490</name>
</gene>
<protein>
    <submittedName>
        <fullName evidence="2">Spirocyclase AveC family protein</fullName>
    </submittedName>
</protein>
<dbReference type="EMBL" id="JAPJDO010000004">
    <property type="protein sequence ID" value="MCX2936337.1"/>
    <property type="molecule type" value="Genomic_DNA"/>
</dbReference>
<keyword evidence="3" id="KW-1185">Reference proteome</keyword>
<keyword evidence="1" id="KW-1133">Transmembrane helix</keyword>
<dbReference type="Proteomes" id="UP001300745">
    <property type="component" value="Unassembled WGS sequence"/>
</dbReference>
<evidence type="ECO:0000256" key="1">
    <source>
        <dbReference type="SAM" id="Phobius"/>
    </source>
</evidence>
<dbReference type="Pfam" id="PF17198">
    <property type="entry name" value="AveC_like"/>
    <property type="match status" value="1"/>
</dbReference>
<feature type="transmembrane region" description="Helical" evidence="1">
    <location>
        <begin position="26"/>
        <end position="47"/>
    </location>
</feature>
<keyword evidence="1" id="KW-0812">Transmembrane</keyword>
<accession>A0ABT3SBS8</accession>
<dbReference type="RefSeq" id="WP_265995925.1">
    <property type="nucleotide sequence ID" value="NZ_JAPJDN010000004.1"/>
</dbReference>
<keyword evidence="1" id="KW-0472">Membrane</keyword>
<feature type="transmembrane region" description="Helical" evidence="1">
    <location>
        <begin position="284"/>
        <end position="303"/>
    </location>
</feature>
<evidence type="ECO:0000313" key="3">
    <source>
        <dbReference type="Proteomes" id="UP001300745"/>
    </source>
</evidence>
<dbReference type="InterPro" id="IPR033459">
    <property type="entry name" value="AveC-like"/>
</dbReference>
<feature type="transmembrane region" description="Helical" evidence="1">
    <location>
        <begin position="193"/>
        <end position="213"/>
    </location>
</feature>
<proteinExistence type="predicted"/>
<feature type="transmembrane region" description="Helical" evidence="1">
    <location>
        <begin position="237"/>
        <end position="255"/>
    </location>
</feature>
<feature type="transmembrane region" description="Helical" evidence="1">
    <location>
        <begin position="67"/>
        <end position="90"/>
    </location>
</feature>
<reference evidence="2 3" key="1">
    <citation type="submission" date="2022-11" db="EMBL/GenBank/DDBJ databases">
        <title>Mycobacterium sp. nov.</title>
        <authorList>
            <person name="Papic B."/>
            <person name="Spicic S."/>
            <person name="Duvnjak S."/>
        </authorList>
    </citation>
    <scope>NUCLEOTIDE SEQUENCE [LARGE SCALE GENOMIC DNA]</scope>
    <source>
        <strain evidence="2 3">CVI_P4</strain>
    </source>
</reference>